<dbReference type="STRING" id="1094619.G4YS76"/>
<dbReference type="InterPro" id="IPR015915">
    <property type="entry name" value="Kelch-typ_b-propeller"/>
</dbReference>
<proteinExistence type="predicted"/>
<dbReference type="Proteomes" id="UP000002640">
    <property type="component" value="Unassembled WGS sequence"/>
</dbReference>
<dbReference type="SUPFAM" id="SSF117281">
    <property type="entry name" value="Kelch motif"/>
    <property type="match status" value="1"/>
</dbReference>
<accession>G4YS76</accession>
<evidence type="ECO:0000259" key="3">
    <source>
        <dbReference type="Pfam" id="PF24981"/>
    </source>
</evidence>
<organism evidence="4 5">
    <name type="scientific">Phytophthora sojae (strain P6497)</name>
    <name type="common">Soybean stem and root rot agent</name>
    <name type="synonym">Phytophthora megasperma f. sp. glycines</name>
    <dbReference type="NCBI Taxonomy" id="1094619"/>
    <lineage>
        <taxon>Eukaryota</taxon>
        <taxon>Sar</taxon>
        <taxon>Stramenopiles</taxon>
        <taxon>Oomycota</taxon>
        <taxon>Peronosporomycetes</taxon>
        <taxon>Peronosporales</taxon>
        <taxon>Peronosporaceae</taxon>
        <taxon>Phytophthora</taxon>
    </lineage>
</organism>
<evidence type="ECO:0000256" key="2">
    <source>
        <dbReference type="ARBA" id="ARBA00022737"/>
    </source>
</evidence>
<evidence type="ECO:0000256" key="1">
    <source>
        <dbReference type="ARBA" id="ARBA00022441"/>
    </source>
</evidence>
<dbReference type="OMA" id="RIDCNGP"/>
<dbReference type="InterPro" id="IPR056737">
    <property type="entry name" value="Beta-prop_ATRN-MKLN-like"/>
</dbReference>
<keyword evidence="1" id="KW-0880">Kelch repeat</keyword>
<sequence length="334" mass="35887">MASNQESVAVYSVESVELDESALKPAERGGATLTQVGKDARKWKLVNPSSGSLPPRSGHSAVSVDDKIYVFGGLNVAAGAISNDVFVFDTRTSSWYEATVEGDAPFPRNAHAAIILPEKDESPEIRRMLVHGGSSPEFGASDELFLLHIPVHNGEKALRWEKLSSGGEAPEARELHCALLQSDSTICFAGGRNFDGKVCTDMAILDVESWTWQLVPMCEWNRCSLAAGVIDGELISFGGWDGGRICGDCCRYSDEEESWIQVTLGECNDGEQATEPAVSEVPERFGHCGATVTMQEPPQAIAKTQSQGLLIFGGMNAQSDLNDLVLVTSSKACE</sequence>
<dbReference type="Pfam" id="PF24981">
    <property type="entry name" value="Beta-prop_ATRN-LZTR1"/>
    <property type="match status" value="1"/>
</dbReference>
<dbReference type="EMBL" id="JH159152">
    <property type="protein sequence ID" value="EGZ24777.1"/>
    <property type="molecule type" value="Genomic_DNA"/>
</dbReference>
<dbReference type="AlphaFoldDB" id="G4YS76"/>
<keyword evidence="5" id="KW-1185">Reference proteome</keyword>
<protein>
    <recommendedName>
        <fullName evidence="3">Attractin/MKLN-like beta-propeller domain-containing protein</fullName>
    </recommendedName>
</protein>
<dbReference type="PANTHER" id="PTHR46093:SF18">
    <property type="entry name" value="FIBRONECTIN TYPE-III DOMAIN-CONTAINING PROTEIN"/>
    <property type="match status" value="1"/>
</dbReference>
<dbReference type="SMR" id="G4YS76"/>
<gene>
    <name evidence="4" type="ORF">PHYSODRAFT_257067</name>
</gene>
<dbReference type="Gene3D" id="2.120.10.80">
    <property type="entry name" value="Kelch-type beta propeller"/>
    <property type="match status" value="2"/>
</dbReference>
<name>G4YS76_PHYSP</name>
<dbReference type="GeneID" id="20638824"/>
<dbReference type="RefSeq" id="XP_009520065.1">
    <property type="nucleotide sequence ID" value="XM_009521770.1"/>
</dbReference>
<evidence type="ECO:0000313" key="4">
    <source>
        <dbReference type="EMBL" id="EGZ24777.1"/>
    </source>
</evidence>
<dbReference type="KEGG" id="psoj:PHYSODRAFT_257067"/>
<dbReference type="PANTHER" id="PTHR46093">
    <property type="entry name" value="ACYL-COA-BINDING DOMAIN-CONTAINING PROTEIN 5"/>
    <property type="match status" value="1"/>
</dbReference>
<feature type="domain" description="Attractin/MKLN-like beta-propeller" evidence="3">
    <location>
        <begin position="39"/>
        <end position="318"/>
    </location>
</feature>
<keyword evidence="2" id="KW-0677">Repeat</keyword>
<reference evidence="4 5" key="1">
    <citation type="journal article" date="2006" name="Science">
        <title>Phytophthora genome sequences uncover evolutionary origins and mechanisms of pathogenesis.</title>
        <authorList>
            <person name="Tyler B.M."/>
            <person name="Tripathy S."/>
            <person name="Zhang X."/>
            <person name="Dehal P."/>
            <person name="Jiang R.H."/>
            <person name="Aerts A."/>
            <person name="Arredondo F.D."/>
            <person name="Baxter L."/>
            <person name="Bensasson D."/>
            <person name="Beynon J.L."/>
            <person name="Chapman J."/>
            <person name="Damasceno C.M."/>
            <person name="Dorrance A.E."/>
            <person name="Dou D."/>
            <person name="Dickerman A.W."/>
            <person name="Dubchak I.L."/>
            <person name="Garbelotto M."/>
            <person name="Gijzen M."/>
            <person name="Gordon S.G."/>
            <person name="Govers F."/>
            <person name="Grunwald N.J."/>
            <person name="Huang W."/>
            <person name="Ivors K.L."/>
            <person name="Jones R.W."/>
            <person name="Kamoun S."/>
            <person name="Krampis K."/>
            <person name="Lamour K.H."/>
            <person name="Lee M.K."/>
            <person name="McDonald W.H."/>
            <person name="Medina M."/>
            <person name="Meijer H.J."/>
            <person name="Nordberg E.K."/>
            <person name="Maclean D.J."/>
            <person name="Ospina-Giraldo M.D."/>
            <person name="Morris P.F."/>
            <person name="Phuntumart V."/>
            <person name="Putnam N.H."/>
            <person name="Rash S."/>
            <person name="Rose J.K."/>
            <person name="Sakihama Y."/>
            <person name="Salamov A.A."/>
            <person name="Savidor A."/>
            <person name="Scheuring C.F."/>
            <person name="Smith B.M."/>
            <person name="Sobral B.W."/>
            <person name="Terry A."/>
            <person name="Torto-Alalibo T.A."/>
            <person name="Win J."/>
            <person name="Xu Z."/>
            <person name="Zhang H."/>
            <person name="Grigoriev I.V."/>
            <person name="Rokhsar D.S."/>
            <person name="Boore J.L."/>
        </authorList>
    </citation>
    <scope>NUCLEOTIDE SEQUENCE [LARGE SCALE GENOMIC DNA]</scope>
    <source>
        <strain evidence="4 5">P6497</strain>
    </source>
</reference>
<evidence type="ECO:0000313" key="5">
    <source>
        <dbReference type="Proteomes" id="UP000002640"/>
    </source>
</evidence>
<dbReference type="InParanoid" id="G4YS76"/>